<dbReference type="AlphaFoldDB" id="A0A6P6S4B8"/>
<feature type="transmembrane region" description="Helical" evidence="1">
    <location>
        <begin position="48"/>
        <end position="64"/>
    </location>
</feature>
<accession>A0A6P6S4B8</accession>
<keyword evidence="1" id="KW-0472">Membrane</keyword>
<sequence>MGTPARQQQSQLSTSVKDKAAKAAAANSTARWRRQFFRRWTGAIRSKWAWLAVAAVALYVGLFYRSRVPAYTFEIKKGPGLDPSFASPTRYFRLAVHNSAGQKEVPPDFVTGQILLNWSIIPPIPGRFGSPVESEVHDLGHGDYVVTYRVREGVPRGYALRFRASYADRSASFSVETAEISIPGPIHEPSCAAPVSSSDWAKAMGCPRDIPQVAEDFKNFPTIDLVKLRSAVPKLLSKSSATSLLHYVIKDNQLYRKAYGPFPAFSYFADLMFNQLAATVRLPDVEFVLNVGDWPLVEKKWGESRVPVFSWCGSTDSFDIVFPQWDVTRSTVLGNTESNPDLIASQGWGLLPWASRDSRAAFRGRDSSAVRVKLAQLSAQHPDLLDVVITSWENDENIEVEEQLGGGKKHFLKLGEFSKYKYILQLDGTVAAYRNPYLLASGSLLLKQESPYYEWYQKELKPWQHYVPFDGTGEDLLVKLQWAREHDSEAQGIAANAREYARSHMLPERVLCYYFRALEAYAARQNGVPKVAEDMMWVPLAHQPKYNTCNSPDPQSQLEDYPILPLQPDSVETVLHNARKDAVVIVHSSFCNKSVRVFPTLVLMARKYKAAGANLMFASAEVFSKRFPLKWLQTTNEPKLFFLKSGSGVPQQLEGHLSMSTATDFINSKIPVQHRIEALQESQQTVSDPIPAKNDGPVKQVVADNFEQLVLNSNKDVLLMVSAPWCGYCKAIKPAYFRFARSVAADPAAAAVLDVAKMNGPTNEIQHEGFDIKGYPTIWFIRKNEKKPMIFSGSKTDEGFAAFVKQYATTPAELSGLRILKNEKHESVKTSGRSVSDKLNIPVLQIDADSFHTEVLASNKDVLLMVYAPWCGHCKKLDPVYEEFGKLASESKSASQALVVAKMDGTENKLPDEKYKVTGFPTVWFFKNGSDTPIKFMGERTIQGLASFVQQQSTMKLEMDVPVASAPEATSQPVPA</sequence>
<feature type="non-terminal residue" evidence="4">
    <location>
        <position position="976"/>
    </location>
</feature>
<dbReference type="PROSITE" id="PS51352">
    <property type="entry name" value="THIOREDOXIN_2"/>
    <property type="match status" value="2"/>
</dbReference>
<gene>
    <name evidence="4" type="primary">LOC34618002</name>
</gene>
<dbReference type="Gene3D" id="3.40.30.10">
    <property type="entry name" value="Glutaredoxin"/>
    <property type="match status" value="3"/>
</dbReference>
<dbReference type="PANTHER" id="PTHR12203:SF122">
    <property type="entry name" value="GLYCOSYL TRANSFERASE CAP10 DOMAIN-CONTAINING PROTEIN"/>
    <property type="match status" value="1"/>
</dbReference>
<proteinExistence type="predicted"/>
<keyword evidence="1" id="KW-1133">Transmembrane helix</keyword>
<dbReference type="PANTHER" id="PTHR12203">
    <property type="entry name" value="KDEL LYS-ASP-GLU-LEU CONTAINING - RELATED"/>
    <property type="match status" value="1"/>
</dbReference>
<reference evidence="4" key="1">
    <citation type="submission" date="2025-08" db="UniProtKB">
        <authorList>
            <consortium name="RefSeq"/>
        </authorList>
    </citation>
    <scope>IDENTIFICATION</scope>
</reference>
<keyword evidence="1" id="KW-0812">Transmembrane</keyword>
<dbReference type="InterPro" id="IPR036249">
    <property type="entry name" value="Thioredoxin-like_sf"/>
</dbReference>
<dbReference type="Pfam" id="PF00085">
    <property type="entry name" value="Thioredoxin"/>
    <property type="match status" value="2"/>
</dbReference>
<dbReference type="Proteomes" id="UP000515125">
    <property type="component" value="Unplaced"/>
</dbReference>
<dbReference type="GO" id="GO:0012505">
    <property type="term" value="C:endomembrane system"/>
    <property type="evidence" value="ECO:0007669"/>
    <property type="project" value="TreeGrafter"/>
</dbReference>
<organism evidence="3 4">
    <name type="scientific">Cyclospora cayetanensis</name>
    <dbReference type="NCBI Taxonomy" id="88456"/>
    <lineage>
        <taxon>Eukaryota</taxon>
        <taxon>Sar</taxon>
        <taxon>Alveolata</taxon>
        <taxon>Apicomplexa</taxon>
        <taxon>Conoidasida</taxon>
        <taxon>Coccidia</taxon>
        <taxon>Eucoccidiorida</taxon>
        <taxon>Eimeriorina</taxon>
        <taxon>Eimeriidae</taxon>
        <taxon>Cyclospora</taxon>
    </lineage>
</organism>
<dbReference type="GeneID" id="34618002"/>
<dbReference type="Pfam" id="PF05686">
    <property type="entry name" value="Glyco_transf_90"/>
    <property type="match status" value="1"/>
</dbReference>
<keyword evidence="3" id="KW-1185">Reference proteome</keyword>
<dbReference type="GO" id="GO:0046527">
    <property type="term" value="F:glucosyltransferase activity"/>
    <property type="evidence" value="ECO:0007669"/>
    <property type="project" value="TreeGrafter"/>
</dbReference>
<dbReference type="InterPro" id="IPR006598">
    <property type="entry name" value="CAP10"/>
</dbReference>
<dbReference type="InterPro" id="IPR013766">
    <property type="entry name" value="Thioredoxin_domain"/>
</dbReference>
<dbReference type="InterPro" id="IPR051091">
    <property type="entry name" value="O-Glucosyltr/Glycosyltrsf_90"/>
</dbReference>
<dbReference type="PROSITE" id="PS00194">
    <property type="entry name" value="THIOREDOXIN_1"/>
    <property type="match status" value="1"/>
</dbReference>
<dbReference type="SMART" id="SM00672">
    <property type="entry name" value="CAP10"/>
    <property type="match status" value="1"/>
</dbReference>
<name>A0A6P6S4B8_9EIME</name>
<dbReference type="InterPro" id="IPR017937">
    <property type="entry name" value="Thioredoxin_CS"/>
</dbReference>
<dbReference type="RefSeq" id="XP_026194140.1">
    <property type="nucleotide sequence ID" value="XM_026338355.1"/>
</dbReference>
<dbReference type="CDD" id="cd02995">
    <property type="entry name" value="PDI_a_PDI_a'_C"/>
    <property type="match status" value="1"/>
</dbReference>
<feature type="domain" description="Thioredoxin" evidence="2">
    <location>
        <begin position="819"/>
        <end position="954"/>
    </location>
</feature>
<evidence type="ECO:0000256" key="1">
    <source>
        <dbReference type="SAM" id="Phobius"/>
    </source>
</evidence>
<evidence type="ECO:0000313" key="3">
    <source>
        <dbReference type="Proteomes" id="UP000515125"/>
    </source>
</evidence>
<dbReference type="SUPFAM" id="SSF52833">
    <property type="entry name" value="Thioredoxin-like"/>
    <property type="match status" value="3"/>
</dbReference>
<feature type="domain" description="Thioredoxin" evidence="2">
    <location>
        <begin position="679"/>
        <end position="809"/>
    </location>
</feature>
<dbReference type="OrthoDB" id="541052at2759"/>
<evidence type="ECO:0000259" key="2">
    <source>
        <dbReference type="PROSITE" id="PS51352"/>
    </source>
</evidence>
<evidence type="ECO:0000313" key="4">
    <source>
        <dbReference type="RefSeq" id="XP_026194140.1"/>
    </source>
</evidence>
<protein>
    <submittedName>
        <fullName evidence="4">Uncharacterized protein LOC34618002</fullName>
    </submittedName>
</protein>